<evidence type="ECO:0008006" key="4">
    <source>
        <dbReference type="Google" id="ProtNLM"/>
    </source>
</evidence>
<dbReference type="GO" id="GO:0000930">
    <property type="term" value="C:gamma-tubulin complex"/>
    <property type="evidence" value="ECO:0007669"/>
    <property type="project" value="TreeGrafter"/>
</dbReference>
<evidence type="ECO:0000313" key="3">
    <source>
        <dbReference type="Proteomes" id="UP000007879"/>
    </source>
</evidence>
<dbReference type="KEGG" id="aqu:100637097"/>
<name>A0A1X7TXM2_AMPQE</name>
<dbReference type="OrthoDB" id="244061at2759"/>
<dbReference type="eggNOG" id="KOG4559">
    <property type="taxonomic scope" value="Eukaryota"/>
</dbReference>
<reference evidence="3" key="1">
    <citation type="journal article" date="2010" name="Nature">
        <title>The Amphimedon queenslandica genome and the evolution of animal complexity.</title>
        <authorList>
            <person name="Srivastava M."/>
            <person name="Simakov O."/>
            <person name="Chapman J."/>
            <person name="Fahey B."/>
            <person name="Gauthier M.E."/>
            <person name="Mitros T."/>
            <person name="Richards G.S."/>
            <person name="Conaco C."/>
            <person name="Dacre M."/>
            <person name="Hellsten U."/>
            <person name="Larroux C."/>
            <person name="Putnam N.H."/>
            <person name="Stanke M."/>
            <person name="Adamska M."/>
            <person name="Darling A."/>
            <person name="Degnan S.M."/>
            <person name="Oakley T.H."/>
            <person name="Plachetzki D.C."/>
            <person name="Zhai Y."/>
            <person name="Adamski M."/>
            <person name="Calcino A."/>
            <person name="Cummins S.F."/>
            <person name="Goodstein D.M."/>
            <person name="Harris C."/>
            <person name="Jackson D.J."/>
            <person name="Leys S.P."/>
            <person name="Shu S."/>
            <person name="Woodcroft B.J."/>
            <person name="Vervoort M."/>
            <person name="Kosik K.S."/>
            <person name="Manning G."/>
            <person name="Degnan B.M."/>
            <person name="Rokhsar D.S."/>
        </authorList>
    </citation>
    <scope>NUCLEOTIDE SEQUENCE [LARGE SCALE GENOMIC DNA]</scope>
</reference>
<keyword evidence="3" id="KW-1185">Reference proteome</keyword>
<dbReference type="PANTHER" id="PTHR46479:SF1">
    <property type="entry name" value="BIOGENESIS OF LYSOSOME-RELATED ORGANELLES COMPLEX 1 SUBUNIT 2"/>
    <property type="match status" value="1"/>
</dbReference>
<dbReference type="EnsemblMetazoa" id="Aqu2.1.20047_001">
    <property type="protein sequence ID" value="Aqu2.1.20047_001"/>
    <property type="gene ID" value="Aqu2.1.20047"/>
</dbReference>
<dbReference type="GO" id="GO:0016197">
    <property type="term" value="P:endosomal transport"/>
    <property type="evidence" value="ECO:0007669"/>
    <property type="project" value="TreeGrafter"/>
</dbReference>
<sequence>MAAEPVVVPSTLAALAEEATKKNDEKKEKTRELTRDMFDKVADYVNGELAMTCEEYDLLLRLNQVTIAKYNDMTTIASGLADVSQRLNDKFVSLQQYCDQIDQVDTRVAELEQTAYRLDSYAKQLEARFKALERK</sequence>
<evidence type="ECO:0000256" key="1">
    <source>
        <dbReference type="ARBA" id="ARBA00008468"/>
    </source>
</evidence>
<dbReference type="GO" id="GO:0099078">
    <property type="term" value="C:BORC complex"/>
    <property type="evidence" value="ECO:0007669"/>
    <property type="project" value="TreeGrafter"/>
</dbReference>
<dbReference type="OMA" id="PMMQQID"/>
<dbReference type="Proteomes" id="UP000007879">
    <property type="component" value="Unassembled WGS sequence"/>
</dbReference>
<accession>A0A1X7TXM2</accession>
<dbReference type="EnsemblMetazoa" id="XM_003389508.3">
    <property type="protein sequence ID" value="XP_003389556.1"/>
    <property type="gene ID" value="LOC100637097"/>
</dbReference>
<dbReference type="GO" id="GO:0043015">
    <property type="term" value="F:gamma-tubulin binding"/>
    <property type="evidence" value="ECO:0007669"/>
    <property type="project" value="TreeGrafter"/>
</dbReference>
<dbReference type="InterPro" id="IPR019269">
    <property type="entry name" value="BLOC1_su2"/>
</dbReference>
<evidence type="ECO:0000313" key="2">
    <source>
        <dbReference type="EnsemblMetazoa" id="Aqu2.1.20047_001"/>
    </source>
</evidence>
<proteinExistence type="inferred from homology"/>
<comment type="similarity">
    <text evidence="1">Belongs to the BLOC1S2 family.</text>
</comment>
<organism evidence="2">
    <name type="scientific">Amphimedon queenslandica</name>
    <name type="common">Sponge</name>
    <dbReference type="NCBI Taxonomy" id="400682"/>
    <lineage>
        <taxon>Eukaryota</taxon>
        <taxon>Metazoa</taxon>
        <taxon>Porifera</taxon>
        <taxon>Demospongiae</taxon>
        <taxon>Heteroscleromorpha</taxon>
        <taxon>Haplosclerida</taxon>
        <taxon>Niphatidae</taxon>
        <taxon>Amphimedon</taxon>
    </lineage>
</organism>
<dbReference type="GO" id="GO:0031083">
    <property type="term" value="C:BLOC-1 complex"/>
    <property type="evidence" value="ECO:0007669"/>
    <property type="project" value="TreeGrafter"/>
</dbReference>
<dbReference type="AlphaFoldDB" id="A0A1X7TXM2"/>
<gene>
    <name evidence="2" type="primary">100637097</name>
</gene>
<dbReference type="InParanoid" id="A0A1X7TXM2"/>
<reference evidence="2" key="2">
    <citation type="submission" date="2017-05" db="UniProtKB">
        <authorList>
            <consortium name="EnsemblMetazoa"/>
        </authorList>
    </citation>
    <scope>IDENTIFICATION</scope>
</reference>
<dbReference type="STRING" id="400682.A0A1X7TXM2"/>
<protein>
    <recommendedName>
        <fullName evidence="4">Biogenesis of lysosome-related organelles complex 1 subunit 2</fullName>
    </recommendedName>
</protein>
<dbReference type="GO" id="GO:0032418">
    <property type="term" value="P:lysosome localization"/>
    <property type="evidence" value="ECO:0007669"/>
    <property type="project" value="TreeGrafter"/>
</dbReference>
<dbReference type="Pfam" id="PF10046">
    <property type="entry name" value="BLOC1_2"/>
    <property type="match status" value="1"/>
</dbReference>
<dbReference type="PANTHER" id="PTHR46479">
    <property type="entry name" value="BIOGENESIS OF LYSOSOME-RELATED ORGANELLES COMPLEX 1 SUBUNIT 2"/>
    <property type="match status" value="1"/>
</dbReference>